<protein>
    <submittedName>
        <fullName evidence="1">Uncharacterized protein</fullName>
    </submittedName>
</protein>
<sequence length="96" mass="11366">MLCKELKDCFDTMNENTVIVFIQFRPQREQWDPVFIHKIQQIQDSKNGVSPYVTYIANKKIAFFIITKTEERLKAVKTALENYQSFYPSTLIIENN</sequence>
<organism evidence="1">
    <name type="scientific">termite gut metagenome</name>
    <dbReference type="NCBI Taxonomy" id="433724"/>
    <lineage>
        <taxon>unclassified sequences</taxon>
        <taxon>metagenomes</taxon>
        <taxon>organismal metagenomes</taxon>
    </lineage>
</organism>
<evidence type="ECO:0000313" key="1">
    <source>
        <dbReference type="EMBL" id="KAA6326243.1"/>
    </source>
</evidence>
<proteinExistence type="predicted"/>
<dbReference type="EMBL" id="SNRY01002202">
    <property type="protein sequence ID" value="KAA6326243.1"/>
    <property type="molecule type" value="Genomic_DNA"/>
</dbReference>
<comment type="caution">
    <text evidence="1">The sequence shown here is derived from an EMBL/GenBank/DDBJ whole genome shotgun (WGS) entry which is preliminary data.</text>
</comment>
<gene>
    <name evidence="1" type="ORF">EZS27_024630</name>
</gene>
<dbReference type="AlphaFoldDB" id="A0A5J4R0H3"/>
<name>A0A5J4R0H3_9ZZZZ</name>
<accession>A0A5J4R0H3</accession>
<reference evidence="1" key="1">
    <citation type="submission" date="2019-03" db="EMBL/GenBank/DDBJ databases">
        <title>Single cell metagenomics reveals metabolic interactions within the superorganism composed of flagellate Streblomastix strix and complex community of Bacteroidetes bacteria on its surface.</title>
        <authorList>
            <person name="Treitli S.C."/>
            <person name="Kolisko M."/>
            <person name="Husnik F."/>
            <person name="Keeling P."/>
            <person name="Hampl V."/>
        </authorList>
    </citation>
    <scope>NUCLEOTIDE SEQUENCE</scope>
    <source>
        <strain evidence="1">STM</strain>
    </source>
</reference>